<protein>
    <recommendedName>
        <fullName evidence="1">DinB-like domain-containing protein</fullName>
    </recommendedName>
</protein>
<dbReference type="EMBL" id="JBEPME010000001">
    <property type="protein sequence ID" value="MET3656447.1"/>
    <property type="molecule type" value="Genomic_DNA"/>
</dbReference>
<accession>A0ABV2K6I8</accession>
<evidence type="ECO:0000259" key="1">
    <source>
        <dbReference type="Pfam" id="PF12867"/>
    </source>
</evidence>
<dbReference type="InterPro" id="IPR024775">
    <property type="entry name" value="DinB-like"/>
</dbReference>
<dbReference type="Proteomes" id="UP001549104">
    <property type="component" value="Unassembled WGS sequence"/>
</dbReference>
<name>A0ABV2K6I8_SPOPS</name>
<dbReference type="RefSeq" id="WP_067210644.1">
    <property type="nucleotide sequence ID" value="NZ_CP014616.1"/>
</dbReference>
<sequence length="165" mass="19109">MILGKNTIIRKELFKAIEGLTDEQFNKIPSNGGWSPKQIFEHLVRMETVIATNIAKELTNPDSPKSMKKPIALSTIRFIKVEAPGYTAPTKEYKSKIEMKNALYDSRLFLLDVYESSTKDVLREKSFKHPIFGQVPLIQWFPFVGLHEKRHLKQLKKTIVMDYKL</sequence>
<feature type="domain" description="DinB-like" evidence="1">
    <location>
        <begin position="10"/>
        <end position="155"/>
    </location>
</feature>
<evidence type="ECO:0000313" key="3">
    <source>
        <dbReference type="Proteomes" id="UP001549104"/>
    </source>
</evidence>
<dbReference type="Pfam" id="PF12867">
    <property type="entry name" value="DinB_2"/>
    <property type="match status" value="1"/>
</dbReference>
<dbReference type="InterPro" id="IPR034660">
    <property type="entry name" value="DinB/YfiT-like"/>
</dbReference>
<organism evidence="2 3">
    <name type="scientific">Sporosarcina psychrophila</name>
    <name type="common">Bacillus psychrophilus</name>
    <dbReference type="NCBI Taxonomy" id="1476"/>
    <lineage>
        <taxon>Bacteria</taxon>
        <taxon>Bacillati</taxon>
        <taxon>Bacillota</taxon>
        <taxon>Bacilli</taxon>
        <taxon>Bacillales</taxon>
        <taxon>Caryophanaceae</taxon>
        <taxon>Sporosarcina</taxon>
    </lineage>
</organism>
<reference evidence="2 3" key="1">
    <citation type="submission" date="2024-06" db="EMBL/GenBank/DDBJ databases">
        <title>Sorghum-associated microbial communities from plants grown in Nebraska, USA.</title>
        <authorList>
            <person name="Schachtman D."/>
        </authorList>
    </citation>
    <scope>NUCLEOTIDE SEQUENCE [LARGE SCALE GENOMIC DNA]</scope>
    <source>
        <strain evidence="2 3">1288</strain>
    </source>
</reference>
<proteinExistence type="predicted"/>
<keyword evidence="3" id="KW-1185">Reference proteome</keyword>
<evidence type="ECO:0000313" key="2">
    <source>
        <dbReference type="EMBL" id="MET3656447.1"/>
    </source>
</evidence>
<gene>
    <name evidence="2" type="ORF">ABIC55_001531</name>
</gene>
<comment type="caution">
    <text evidence="2">The sequence shown here is derived from an EMBL/GenBank/DDBJ whole genome shotgun (WGS) entry which is preliminary data.</text>
</comment>
<dbReference type="SUPFAM" id="SSF109854">
    <property type="entry name" value="DinB/YfiT-like putative metalloenzymes"/>
    <property type="match status" value="1"/>
</dbReference>
<dbReference type="Gene3D" id="1.20.120.450">
    <property type="entry name" value="dinb family like domain"/>
    <property type="match status" value="1"/>
</dbReference>